<protein>
    <submittedName>
        <fullName evidence="1">Uncharacterized protein</fullName>
    </submittedName>
</protein>
<reference evidence="1" key="1">
    <citation type="submission" date="2015-06" db="EMBL/GenBank/DDBJ databases">
        <authorList>
            <person name="Joergensen T."/>
        </authorList>
    </citation>
    <scope>NUCLEOTIDE SEQUENCE</scope>
    <source>
        <strain evidence="1">RGFK1077</strain>
    </source>
</reference>
<organism evidence="1">
    <name type="scientific">uncultured prokaryote</name>
    <dbReference type="NCBI Taxonomy" id="198431"/>
    <lineage>
        <taxon>unclassified sequences</taxon>
        <taxon>environmental samples</taxon>
    </lineage>
</organism>
<accession>A0A0H5Q4S1</accession>
<reference evidence="1" key="2">
    <citation type="submission" date="2015-07" db="EMBL/GenBank/DDBJ databases">
        <title>Plasmids, circular viruses and viroids from rat gut.</title>
        <authorList>
            <person name="Jorgensen T.J."/>
            <person name="Hansen M.A."/>
            <person name="Xu Z."/>
            <person name="Tabak M.A."/>
            <person name="Sorensen S.J."/>
            <person name="Hansen L.H."/>
        </authorList>
    </citation>
    <scope>NUCLEOTIDE SEQUENCE</scope>
    <source>
        <strain evidence="1">RGFK1077</strain>
    </source>
</reference>
<sequence length="76" mass="8515">MSKVPDWVVGCLGSTVTLKRDFETATGVFERGYPARLVSIQSGWPDTDQPYATIALDPEDVWEENIPFDAIEPERT</sequence>
<dbReference type="AlphaFoldDB" id="A0A0H5Q4S1"/>
<dbReference type="EMBL" id="LN853658">
    <property type="protein sequence ID" value="CRY96399.1"/>
    <property type="molecule type" value="Genomic_DNA"/>
</dbReference>
<evidence type="ECO:0000313" key="1">
    <source>
        <dbReference type="EMBL" id="CRY96399.1"/>
    </source>
</evidence>
<name>A0A0H5Q4S1_9ZZZZ</name>
<proteinExistence type="predicted"/>